<dbReference type="PROSITE" id="PS50905">
    <property type="entry name" value="FERRITIN_LIKE"/>
    <property type="match status" value="1"/>
</dbReference>
<dbReference type="GO" id="GO:0046872">
    <property type="term" value="F:metal ion binding"/>
    <property type="evidence" value="ECO:0007669"/>
    <property type="project" value="InterPro"/>
</dbReference>
<accession>A0A2J0KX14</accession>
<dbReference type="InterPro" id="IPR003251">
    <property type="entry name" value="Rr_diiron-bd_dom"/>
</dbReference>
<gene>
    <name evidence="2" type="ORF">COS99_07850</name>
</gene>
<dbReference type="EMBL" id="PEWV01000074">
    <property type="protein sequence ID" value="PIU40970.1"/>
    <property type="molecule type" value="Genomic_DNA"/>
</dbReference>
<dbReference type="SUPFAM" id="SSF47240">
    <property type="entry name" value="Ferritin-like"/>
    <property type="match status" value="1"/>
</dbReference>
<sequence length="205" mass="22985">MYSAIFHGIFYNGNPGKCRRNCSNFCQKNTIDNLMTAYNGENNAHVRYMAFSKKADEEGYGEVASLFRAAAAAEKVHFERHAEIIESLAGKPAVNIETPDVKSTKENLDRALKGESYERDTMYPEFLKQAEQEMIPEAADAFEDARAAEAVHAQLYENAIASLESMKAEKKDLYVCPKCGNIVETITDPNCEICNTETIKFMKVN</sequence>
<reference evidence="2 3" key="1">
    <citation type="submission" date="2017-09" db="EMBL/GenBank/DDBJ databases">
        <title>Depth-based differentiation of microbial function through sediment-hosted aquifers and enrichment of novel symbionts in the deep terrestrial subsurface.</title>
        <authorList>
            <person name="Probst A.J."/>
            <person name="Ladd B."/>
            <person name="Jarett J.K."/>
            <person name="Geller-Mcgrath D.E."/>
            <person name="Sieber C.M."/>
            <person name="Emerson J.B."/>
            <person name="Anantharaman K."/>
            <person name="Thomas B.C."/>
            <person name="Malmstrom R."/>
            <person name="Stieglmeier M."/>
            <person name="Klingl A."/>
            <person name="Woyke T."/>
            <person name="Ryan C.M."/>
            <person name="Banfield J.F."/>
        </authorList>
    </citation>
    <scope>NUCLEOTIDE SEQUENCE [LARGE SCALE GENOMIC DNA]</scope>
    <source>
        <strain evidence="2">CG07_land_8_20_14_0_80_42_15</strain>
    </source>
</reference>
<dbReference type="PANTHER" id="PTHR33746">
    <property type="entry name" value="RUBRERYTHRIN"/>
    <property type="match status" value="1"/>
</dbReference>
<evidence type="ECO:0000259" key="1">
    <source>
        <dbReference type="PROSITE" id="PS50905"/>
    </source>
</evidence>
<dbReference type="AlphaFoldDB" id="A0A2J0KX14"/>
<feature type="domain" description="Ferritin-like diiron" evidence="1">
    <location>
        <begin position="24"/>
        <end position="167"/>
    </location>
</feature>
<dbReference type="InterPro" id="IPR052753">
    <property type="entry name" value="Rbr2/Nigerythrin"/>
</dbReference>
<organism evidence="2 3">
    <name type="scientific">Candidatus Aquitaenariimonas noxiae</name>
    <dbReference type="NCBI Taxonomy" id="1974741"/>
    <lineage>
        <taxon>Bacteria</taxon>
        <taxon>Pseudomonadati</taxon>
        <taxon>Candidatus Omnitrophota</taxon>
        <taxon>Candidatus Aquitaenariimonas</taxon>
    </lineage>
</organism>
<dbReference type="CDD" id="cd01041">
    <property type="entry name" value="Rubrerythrin"/>
    <property type="match status" value="1"/>
</dbReference>
<dbReference type="PANTHER" id="PTHR33746:SF4">
    <property type="entry name" value="RUBRERYTHRIN"/>
    <property type="match status" value="1"/>
</dbReference>
<dbReference type="Gene3D" id="1.20.1260.10">
    <property type="match status" value="1"/>
</dbReference>
<comment type="caution">
    <text evidence="2">The sequence shown here is derived from an EMBL/GenBank/DDBJ whole genome shotgun (WGS) entry which is preliminary data.</text>
</comment>
<dbReference type="InterPro" id="IPR012347">
    <property type="entry name" value="Ferritin-like"/>
</dbReference>
<dbReference type="GO" id="GO:0016491">
    <property type="term" value="F:oxidoreductase activity"/>
    <property type="evidence" value="ECO:0007669"/>
    <property type="project" value="InterPro"/>
</dbReference>
<dbReference type="InterPro" id="IPR009040">
    <property type="entry name" value="Ferritin-like_diiron"/>
</dbReference>
<dbReference type="InterPro" id="IPR009078">
    <property type="entry name" value="Ferritin-like_SF"/>
</dbReference>
<dbReference type="Proteomes" id="UP000230052">
    <property type="component" value="Unassembled WGS sequence"/>
</dbReference>
<evidence type="ECO:0000313" key="2">
    <source>
        <dbReference type="EMBL" id="PIU40970.1"/>
    </source>
</evidence>
<dbReference type="Pfam" id="PF02915">
    <property type="entry name" value="Rubrerythrin"/>
    <property type="match status" value="1"/>
</dbReference>
<proteinExistence type="predicted"/>
<evidence type="ECO:0000313" key="3">
    <source>
        <dbReference type="Proteomes" id="UP000230052"/>
    </source>
</evidence>
<name>A0A2J0KX14_9BACT</name>
<protein>
    <submittedName>
        <fullName evidence="2">Rubrerythrin</fullName>
    </submittedName>
</protein>